<sequence>MPAASSAIPIPNNGREGGDDAGSVSSITRSWANSVSRSQQFAANFGSQPKAAGSAFPISQNEIPETPRFDLPTLDERTPLIDNHRPLQPSTASSLQPQQFEQDLYHGKSNMAQTVFNSVNMLMGIAILSLPLAFKYCGWILGISIFVFCLILTNYTAKTLAKCMNLDPSSRFYVDVAEFAFGKKARGVVAIFFLLDLLTATQTLYPNVDLTMLKIISFVLITPATWMPVHMLSYTSLLGIISASSLVSVVIYDGLSKPTAPGSLIEPMETTLFPTTWMAVPLTFGLINAGFTGHAVLPSIYRDMKKPQSVEASVNISYLIVGVIYLTLAIGGYLMFGNQTMEEITQNIMSTPGYNVLVNSFVVWLIVINPFSKYPLGLQPINEALEISVSRVSYMHYFFSPQKRRYISRMVLRTLLSGFIVTTAIVFPDFDRALSLLGSCFSFMISGIFPLMAHMKLFGWQMSRNEFIWNVFLLVISSIMALLGTIWTFFPSEWFGENSIINSKY</sequence>
<keyword evidence="12" id="KW-1185">Reference proteome</keyword>
<dbReference type="GO" id="GO:0005774">
    <property type="term" value="C:vacuolar membrane"/>
    <property type="evidence" value="ECO:0007669"/>
    <property type="project" value="TreeGrafter"/>
</dbReference>
<feature type="transmembrane region" description="Helical" evidence="9">
    <location>
        <begin position="139"/>
        <end position="157"/>
    </location>
</feature>
<dbReference type="InterPro" id="IPR013057">
    <property type="entry name" value="AA_transpt_TM"/>
</dbReference>
<organism evidence="11 12">
    <name type="scientific">Ambispora gerdemannii</name>
    <dbReference type="NCBI Taxonomy" id="144530"/>
    <lineage>
        <taxon>Eukaryota</taxon>
        <taxon>Fungi</taxon>
        <taxon>Fungi incertae sedis</taxon>
        <taxon>Mucoromycota</taxon>
        <taxon>Glomeromycotina</taxon>
        <taxon>Glomeromycetes</taxon>
        <taxon>Archaeosporales</taxon>
        <taxon>Ambisporaceae</taxon>
        <taxon>Ambispora</taxon>
    </lineage>
</organism>
<evidence type="ECO:0000256" key="3">
    <source>
        <dbReference type="ARBA" id="ARBA00022448"/>
    </source>
</evidence>
<feature type="transmembrane region" description="Helical" evidence="9">
    <location>
        <begin position="433"/>
        <end position="455"/>
    </location>
</feature>
<feature type="transmembrane region" description="Helical" evidence="9">
    <location>
        <begin position="275"/>
        <end position="297"/>
    </location>
</feature>
<evidence type="ECO:0000256" key="6">
    <source>
        <dbReference type="ARBA" id="ARBA00022989"/>
    </source>
</evidence>
<keyword evidence="7 9" id="KW-0472">Membrane</keyword>
<evidence type="ECO:0000256" key="5">
    <source>
        <dbReference type="ARBA" id="ARBA00022970"/>
    </source>
</evidence>
<feature type="transmembrane region" description="Helical" evidence="9">
    <location>
        <begin position="467"/>
        <end position="490"/>
    </location>
</feature>
<feature type="transmembrane region" description="Helical" evidence="9">
    <location>
        <begin position="410"/>
        <end position="427"/>
    </location>
</feature>
<evidence type="ECO:0000256" key="1">
    <source>
        <dbReference type="ARBA" id="ARBA00004141"/>
    </source>
</evidence>
<feature type="region of interest" description="Disordered" evidence="8">
    <location>
        <begin position="42"/>
        <end position="73"/>
    </location>
</feature>
<dbReference type="Proteomes" id="UP000789831">
    <property type="component" value="Unassembled WGS sequence"/>
</dbReference>
<dbReference type="Pfam" id="PF01490">
    <property type="entry name" value="Aa_trans"/>
    <property type="match status" value="1"/>
</dbReference>
<dbReference type="AlphaFoldDB" id="A0A9N8ZL95"/>
<feature type="transmembrane region" description="Helical" evidence="9">
    <location>
        <begin position="318"/>
        <end position="336"/>
    </location>
</feature>
<feature type="domain" description="Amino acid transporter transmembrane" evidence="10">
    <location>
        <begin position="108"/>
        <end position="487"/>
    </location>
</feature>
<evidence type="ECO:0000256" key="4">
    <source>
        <dbReference type="ARBA" id="ARBA00022692"/>
    </source>
</evidence>
<evidence type="ECO:0000259" key="10">
    <source>
        <dbReference type="Pfam" id="PF01490"/>
    </source>
</evidence>
<dbReference type="OrthoDB" id="655540at2759"/>
<evidence type="ECO:0000313" key="11">
    <source>
        <dbReference type="EMBL" id="CAG8499900.1"/>
    </source>
</evidence>
<evidence type="ECO:0000256" key="9">
    <source>
        <dbReference type="SAM" id="Phobius"/>
    </source>
</evidence>
<gene>
    <name evidence="11" type="ORF">AGERDE_LOCUS4192</name>
</gene>
<keyword evidence="3" id="KW-0813">Transport</keyword>
<dbReference type="GO" id="GO:0015179">
    <property type="term" value="F:L-amino acid transmembrane transporter activity"/>
    <property type="evidence" value="ECO:0007669"/>
    <property type="project" value="TreeGrafter"/>
</dbReference>
<comment type="similarity">
    <text evidence="2">Belongs to the amino acid/polyamine transporter 2 family.</text>
</comment>
<keyword evidence="6 9" id="KW-1133">Transmembrane helix</keyword>
<feature type="transmembrane region" description="Helical" evidence="9">
    <location>
        <begin position="114"/>
        <end position="133"/>
    </location>
</feature>
<dbReference type="PANTHER" id="PTHR22950">
    <property type="entry name" value="AMINO ACID TRANSPORTER"/>
    <property type="match status" value="1"/>
</dbReference>
<protein>
    <submittedName>
        <fullName evidence="11">1109_t:CDS:1</fullName>
    </submittedName>
</protein>
<reference evidence="11" key="1">
    <citation type="submission" date="2021-06" db="EMBL/GenBank/DDBJ databases">
        <authorList>
            <person name="Kallberg Y."/>
            <person name="Tangrot J."/>
            <person name="Rosling A."/>
        </authorList>
    </citation>
    <scope>NUCLEOTIDE SEQUENCE</scope>
    <source>
        <strain evidence="11">MT106</strain>
    </source>
</reference>
<feature type="region of interest" description="Disordered" evidence="8">
    <location>
        <begin position="1"/>
        <end position="25"/>
    </location>
</feature>
<evidence type="ECO:0000256" key="2">
    <source>
        <dbReference type="ARBA" id="ARBA00008066"/>
    </source>
</evidence>
<evidence type="ECO:0000256" key="8">
    <source>
        <dbReference type="SAM" id="MobiDB-lite"/>
    </source>
</evidence>
<feature type="transmembrane region" description="Helical" evidence="9">
    <location>
        <begin position="356"/>
        <end position="372"/>
    </location>
</feature>
<keyword evidence="4 9" id="KW-0812">Transmembrane</keyword>
<name>A0A9N8ZL95_9GLOM</name>
<feature type="transmembrane region" description="Helical" evidence="9">
    <location>
        <begin position="236"/>
        <end position="255"/>
    </location>
</feature>
<dbReference type="PANTHER" id="PTHR22950:SF692">
    <property type="entry name" value="TRANSMEMBRANE AMINO ACID TRANSPORTER FAMILY PROTEIN"/>
    <property type="match status" value="1"/>
</dbReference>
<proteinExistence type="inferred from homology"/>
<accession>A0A9N8ZL95</accession>
<comment type="subcellular location">
    <subcellularLocation>
        <location evidence="1">Membrane</location>
        <topology evidence="1">Multi-pass membrane protein</topology>
    </subcellularLocation>
</comment>
<evidence type="ECO:0000313" key="12">
    <source>
        <dbReference type="Proteomes" id="UP000789831"/>
    </source>
</evidence>
<evidence type="ECO:0000256" key="7">
    <source>
        <dbReference type="ARBA" id="ARBA00023136"/>
    </source>
</evidence>
<comment type="caution">
    <text evidence="11">The sequence shown here is derived from an EMBL/GenBank/DDBJ whole genome shotgun (WGS) entry which is preliminary data.</text>
</comment>
<dbReference type="EMBL" id="CAJVPL010000461">
    <property type="protein sequence ID" value="CAG8499900.1"/>
    <property type="molecule type" value="Genomic_DNA"/>
</dbReference>
<keyword evidence="5" id="KW-0029">Amino-acid transport</keyword>